<evidence type="ECO:0000313" key="18">
    <source>
        <dbReference type="Proteomes" id="UP000824998"/>
    </source>
</evidence>
<dbReference type="EMBL" id="MU251415">
    <property type="protein sequence ID" value="KAG9236067.1"/>
    <property type="molecule type" value="Genomic_DNA"/>
</dbReference>
<evidence type="ECO:0000256" key="4">
    <source>
        <dbReference type="ARBA" id="ARBA00022692"/>
    </source>
</evidence>
<dbReference type="Pfam" id="PF22099">
    <property type="entry name" value="MRS2-like"/>
    <property type="match status" value="1"/>
</dbReference>
<keyword evidence="5 14" id="KW-0999">Mitochondrion inner membrane</keyword>
<evidence type="ECO:0000256" key="16">
    <source>
        <dbReference type="SAM" id="MobiDB-lite"/>
    </source>
</evidence>
<keyword evidence="3 14" id="KW-0813">Transport</keyword>
<dbReference type="GO" id="GO:0005743">
    <property type="term" value="C:mitochondrial inner membrane"/>
    <property type="evidence" value="ECO:0007669"/>
    <property type="project" value="UniProtKB-SubCell"/>
</dbReference>
<evidence type="ECO:0000256" key="1">
    <source>
        <dbReference type="ARBA" id="ARBA00004448"/>
    </source>
</evidence>
<dbReference type="Proteomes" id="UP000824998">
    <property type="component" value="Unassembled WGS sequence"/>
</dbReference>
<evidence type="ECO:0000256" key="3">
    <source>
        <dbReference type="ARBA" id="ARBA00022448"/>
    </source>
</evidence>
<dbReference type="Gene3D" id="2.40.128.330">
    <property type="match status" value="1"/>
</dbReference>
<keyword evidence="11 14" id="KW-0472">Membrane</keyword>
<keyword evidence="9 14" id="KW-0406">Ion transport</keyword>
<organism evidence="17 18">
    <name type="scientific">Amylocarpus encephaloides</name>
    <dbReference type="NCBI Taxonomy" id="45428"/>
    <lineage>
        <taxon>Eukaryota</taxon>
        <taxon>Fungi</taxon>
        <taxon>Dikarya</taxon>
        <taxon>Ascomycota</taxon>
        <taxon>Pezizomycotina</taxon>
        <taxon>Leotiomycetes</taxon>
        <taxon>Helotiales</taxon>
        <taxon>Helotiales incertae sedis</taxon>
        <taxon>Amylocarpus</taxon>
    </lineage>
</organism>
<sequence length="487" mass="54361">MLNSGFLRPGSIASLSTSSTQDCRRLAGNRWIAPVKYISGHRKASSGSTRWLQRLWGVTSSKGGRPLRPDDLPRGRGDSTGETSVFSLGRVVSAKAAAQPKLRCTELNESGDVTLASGEFKKSELIAKYGLLPRDLRKIDSSLLPHILVRPSAILINLLHLRVLIKCNRVLVFDAYGTTDSYNQSAFIYDLEDKLRQKQNSLSAGGLPYEFRALEAVLVSVITSLETEFEGVREPVVRVLRELEEDIDRDKLRHLLIYSKKLGTFEQKAKLVRDAIDELLEADDDLAAMYLTEKAHDLVRGEDDHTEVEMLLESYHKLCDEIVQESGNLVSSIRNTEEIVKAILDANRNSLMLLDLKFSIGTLGIGSGAFIASLYGMNLKNFIEESNIGFYSITGSCAVFAAVICAFGLHKLRKVQRISMFGEGGRRGRNWRNDDSAMNLGRMERAERHMRLKEERHAALEERKRLHQAQRQEAAITASAALGKKEV</sequence>
<keyword evidence="6 14" id="KW-0460">Magnesium</keyword>
<dbReference type="FunFam" id="1.20.58.340:FF:000005">
    <property type="entry name" value="Inner membrane magnesium transporter MRS2"/>
    <property type="match status" value="1"/>
</dbReference>
<evidence type="ECO:0000256" key="11">
    <source>
        <dbReference type="ARBA" id="ARBA00023136"/>
    </source>
</evidence>
<evidence type="ECO:0000256" key="15">
    <source>
        <dbReference type="SAM" id="Coils"/>
    </source>
</evidence>
<reference evidence="17" key="1">
    <citation type="journal article" date="2021" name="IMA Fungus">
        <title>Genomic characterization of three marine fungi, including Emericellopsis atlantica sp. nov. with signatures of a generalist lifestyle and marine biomass degradation.</title>
        <authorList>
            <person name="Hagestad O.C."/>
            <person name="Hou L."/>
            <person name="Andersen J.H."/>
            <person name="Hansen E.H."/>
            <person name="Altermark B."/>
            <person name="Li C."/>
            <person name="Kuhnert E."/>
            <person name="Cox R.J."/>
            <person name="Crous P.W."/>
            <person name="Spatafora J.W."/>
            <person name="Lail K."/>
            <person name="Amirebrahimi M."/>
            <person name="Lipzen A."/>
            <person name="Pangilinan J."/>
            <person name="Andreopoulos W."/>
            <person name="Hayes R.D."/>
            <person name="Ng V."/>
            <person name="Grigoriev I.V."/>
            <person name="Jackson S.A."/>
            <person name="Sutton T.D.S."/>
            <person name="Dobson A.D.W."/>
            <person name="Rama T."/>
        </authorList>
    </citation>
    <scope>NUCLEOTIDE SEQUENCE</scope>
    <source>
        <strain evidence="17">TRa018bII</strain>
    </source>
</reference>
<comment type="function">
    <text evidence="12">High-conductance magnesium-selective channel that mediates the influx of magnesium into the mitochondrial matrix. Essential for the splicing of mRNA group II introns in mitochondria by affecting mitochondrial magnesium concentrations, which are critical for group II intron splicing. It also suppresses a variety of mitochondrial intron mutations and its absence may disturb the assembly of mitochondrial membrane complexes.</text>
</comment>
<evidence type="ECO:0000256" key="8">
    <source>
        <dbReference type="ARBA" id="ARBA00022989"/>
    </source>
</evidence>
<evidence type="ECO:0000256" key="12">
    <source>
        <dbReference type="ARBA" id="ARBA00046105"/>
    </source>
</evidence>
<comment type="subcellular location">
    <subcellularLocation>
        <location evidence="1 14">Mitochondrion inner membrane</location>
        <topology evidence="1 14">Multi-pass membrane protein</topology>
    </subcellularLocation>
</comment>
<dbReference type="GO" id="GO:0045016">
    <property type="term" value="P:mitochondrial magnesium ion transmembrane transport"/>
    <property type="evidence" value="ECO:0007669"/>
    <property type="project" value="UniProtKB-ARBA"/>
</dbReference>
<feature type="coiled-coil region" evidence="15">
    <location>
        <begin position="443"/>
        <end position="472"/>
    </location>
</feature>
<dbReference type="GO" id="GO:0015095">
    <property type="term" value="F:magnesium ion transmembrane transporter activity"/>
    <property type="evidence" value="ECO:0007669"/>
    <property type="project" value="TreeGrafter"/>
</dbReference>
<dbReference type="CDD" id="cd12823">
    <property type="entry name" value="Mrs2_Mfm1p-like"/>
    <property type="match status" value="1"/>
</dbReference>
<dbReference type="PANTHER" id="PTHR13890:SF0">
    <property type="entry name" value="MAGNESIUM TRANSPORTER MRS2 HOMOLOG, MITOCHONDRIAL"/>
    <property type="match status" value="1"/>
</dbReference>
<accession>A0A9P8C796</accession>
<feature type="compositionally biased region" description="Basic and acidic residues" evidence="16">
    <location>
        <begin position="67"/>
        <end position="79"/>
    </location>
</feature>
<evidence type="ECO:0000256" key="10">
    <source>
        <dbReference type="ARBA" id="ARBA00023128"/>
    </source>
</evidence>
<dbReference type="PANTHER" id="PTHR13890">
    <property type="entry name" value="RNA SPLICING PROTEIN MRS2, MITOCHONDRIAL"/>
    <property type="match status" value="1"/>
</dbReference>
<name>A0A9P8C796_9HELO</name>
<evidence type="ECO:0000256" key="14">
    <source>
        <dbReference type="RuleBase" id="RU366042"/>
    </source>
</evidence>
<dbReference type="OrthoDB" id="10251508at2759"/>
<dbReference type="Gene3D" id="1.20.58.340">
    <property type="entry name" value="Magnesium transport protein CorA, transmembrane region"/>
    <property type="match status" value="1"/>
</dbReference>
<comment type="subunit">
    <text evidence="13">Homopentamer. Forms homooligomers. Interacts with MFM1.</text>
</comment>
<keyword evidence="8 14" id="KW-1133">Transmembrane helix</keyword>
<evidence type="ECO:0000256" key="9">
    <source>
        <dbReference type="ARBA" id="ARBA00023065"/>
    </source>
</evidence>
<dbReference type="InterPro" id="IPR039204">
    <property type="entry name" value="MRS2-like"/>
</dbReference>
<keyword evidence="4 14" id="KW-0812">Transmembrane</keyword>
<gene>
    <name evidence="17" type="ORF">BJ875DRAFT_372888</name>
</gene>
<keyword evidence="15" id="KW-0175">Coiled coil</keyword>
<proteinExistence type="inferred from homology"/>
<evidence type="ECO:0000256" key="2">
    <source>
        <dbReference type="ARBA" id="ARBA00009765"/>
    </source>
</evidence>
<evidence type="ECO:0000256" key="6">
    <source>
        <dbReference type="ARBA" id="ARBA00022842"/>
    </source>
</evidence>
<feature type="transmembrane region" description="Helical" evidence="14">
    <location>
        <begin position="388"/>
        <end position="409"/>
    </location>
</feature>
<keyword evidence="7" id="KW-0809">Transit peptide</keyword>
<dbReference type="AlphaFoldDB" id="A0A9P8C796"/>
<feature type="transmembrane region" description="Helical" evidence="14">
    <location>
        <begin position="358"/>
        <end position="376"/>
    </location>
</feature>
<keyword evidence="18" id="KW-1185">Reference proteome</keyword>
<feature type="region of interest" description="Disordered" evidence="16">
    <location>
        <begin position="62"/>
        <end position="83"/>
    </location>
</feature>
<evidence type="ECO:0000256" key="5">
    <source>
        <dbReference type="ARBA" id="ARBA00022792"/>
    </source>
</evidence>
<evidence type="ECO:0000256" key="7">
    <source>
        <dbReference type="ARBA" id="ARBA00022946"/>
    </source>
</evidence>
<protein>
    <recommendedName>
        <fullName evidence="14">Magnesium transporter</fullName>
    </recommendedName>
</protein>
<dbReference type="FunFam" id="2.40.128.330:FF:000002">
    <property type="entry name" value="Inner membrane magnesium transporter mrs2"/>
    <property type="match status" value="1"/>
</dbReference>
<evidence type="ECO:0000313" key="17">
    <source>
        <dbReference type="EMBL" id="KAG9236067.1"/>
    </source>
</evidence>
<evidence type="ECO:0000256" key="13">
    <source>
        <dbReference type="ARBA" id="ARBA00046701"/>
    </source>
</evidence>
<keyword evidence="10" id="KW-0496">Mitochondrion</keyword>
<comment type="similarity">
    <text evidence="2 14">Belongs to the CorA metal ion transporter (MIT) (TC 1.A.35) family.</text>
</comment>
<comment type="caution">
    <text evidence="17">The sequence shown here is derived from an EMBL/GenBank/DDBJ whole genome shotgun (WGS) entry which is preliminary data.</text>
</comment>